<name>A0A0J8WX71_9MYCO</name>
<protein>
    <submittedName>
        <fullName evidence="1">Uncharacterized protein</fullName>
    </submittedName>
</protein>
<dbReference type="PATRIC" id="fig|451644.5.peg.3154"/>
<dbReference type="InterPro" id="IPR055663">
    <property type="entry name" value="DUF7239"/>
</dbReference>
<dbReference type="RefSeq" id="WP_048895980.1">
    <property type="nucleotide sequence ID" value="NZ_LFOD01000012.1"/>
</dbReference>
<accession>A0A0J8WX71</accession>
<evidence type="ECO:0000313" key="1">
    <source>
        <dbReference type="EMBL" id="KMV17629.1"/>
    </source>
</evidence>
<proteinExistence type="predicted"/>
<dbReference type="EMBL" id="LFOD01000012">
    <property type="protein sequence ID" value="KMV17629.1"/>
    <property type="molecule type" value="Genomic_DNA"/>
</dbReference>
<evidence type="ECO:0000313" key="2">
    <source>
        <dbReference type="Proteomes" id="UP000037594"/>
    </source>
</evidence>
<dbReference type="Pfam" id="PF23886">
    <property type="entry name" value="DUF7239"/>
    <property type="match status" value="1"/>
</dbReference>
<organism evidence="1 2">
    <name type="scientific">Mycolicibacterium conceptionense</name>
    <dbReference type="NCBI Taxonomy" id="451644"/>
    <lineage>
        <taxon>Bacteria</taxon>
        <taxon>Bacillati</taxon>
        <taxon>Actinomycetota</taxon>
        <taxon>Actinomycetes</taxon>
        <taxon>Mycobacteriales</taxon>
        <taxon>Mycobacteriaceae</taxon>
        <taxon>Mycolicibacterium</taxon>
    </lineage>
</organism>
<dbReference type="Proteomes" id="UP000037594">
    <property type="component" value="Unassembled WGS sequence"/>
</dbReference>
<dbReference type="AlphaFoldDB" id="A0A0J8WX71"/>
<sequence>MSELEQKIAKLPAWARNYIADLERRTAQAEQDREALRDQEGPTTVVFGDVYTNPRYLPDGPHDVVRFYLTPGSKEDWVDFGRRPNFVGEQVQVHVRSSDSMAVYPLGANTVGISLVEGAES</sequence>
<comment type="caution">
    <text evidence="1">The sequence shown here is derived from an EMBL/GenBank/DDBJ whole genome shotgun (WGS) entry which is preliminary data.</text>
</comment>
<gene>
    <name evidence="1" type="ORF">ACT17_15215</name>
</gene>
<reference evidence="1 2" key="1">
    <citation type="submission" date="2015-06" db="EMBL/GenBank/DDBJ databases">
        <title>Genome sequence of Mycobacterium conceptionense strain MLE.</title>
        <authorList>
            <person name="Greninger A.L."/>
            <person name="Cunningham G."/>
            <person name="Chiu C.Y."/>
            <person name="Miller S."/>
        </authorList>
    </citation>
    <scope>NUCLEOTIDE SEQUENCE [LARGE SCALE GENOMIC DNA]</scope>
    <source>
        <strain evidence="1 2">MLE</strain>
    </source>
</reference>